<comment type="caution">
    <text evidence="2">The sequence shown here is derived from an EMBL/GenBank/DDBJ whole genome shotgun (WGS) entry which is preliminary data.</text>
</comment>
<feature type="compositionally biased region" description="Pro residues" evidence="1">
    <location>
        <begin position="1"/>
        <end position="13"/>
    </location>
</feature>
<organism evidence="2 3">
    <name type="scientific">Cirrhinus mrigala</name>
    <name type="common">Mrigala</name>
    <dbReference type="NCBI Taxonomy" id="683832"/>
    <lineage>
        <taxon>Eukaryota</taxon>
        <taxon>Metazoa</taxon>
        <taxon>Chordata</taxon>
        <taxon>Craniata</taxon>
        <taxon>Vertebrata</taxon>
        <taxon>Euteleostomi</taxon>
        <taxon>Actinopterygii</taxon>
        <taxon>Neopterygii</taxon>
        <taxon>Teleostei</taxon>
        <taxon>Ostariophysi</taxon>
        <taxon>Cypriniformes</taxon>
        <taxon>Cyprinidae</taxon>
        <taxon>Labeoninae</taxon>
        <taxon>Labeonini</taxon>
        <taxon>Cirrhinus</taxon>
    </lineage>
</organism>
<protein>
    <submittedName>
        <fullName evidence="2">Uncharacterized protein</fullName>
    </submittedName>
</protein>
<feature type="region of interest" description="Disordered" evidence="1">
    <location>
        <begin position="1"/>
        <end position="40"/>
    </location>
</feature>
<proteinExistence type="predicted"/>
<sequence length="61" mass="6403">AKAPPPPQPPQPAPRRIFRNAVPDGGGSSGGDSKENMLRPSVDLHISLPTGYQTTVNVDGR</sequence>
<gene>
    <name evidence="2" type="ORF">M9458_033111</name>
</gene>
<dbReference type="EMBL" id="JAMKFB020000016">
    <property type="protein sequence ID" value="KAL0172800.1"/>
    <property type="molecule type" value="Genomic_DNA"/>
</dbReference>
<feature type="non-terminal residue" evidence="2">
    <location>
        <position position="1"/>
    </location>
</feature>
<accession>A0ABD0PFH9</accession>
<reference evidence="2 3" key="1">
    <citation type="submission" date="2024-05" db="EMBL/GenBank/DDBJ databases">
        <title>Genome sequencing and assembly of Indian major carp, Cirrhinus mrigala (Hamilton, 1822).</title>
        <authorList>
            <person name="Mohindra V."/>
            <person name="Chowdhury L.M."/>
            <person name="Lal K."/>
            <person name="Jena J.K."/>
        </authorList>
    </citation>
    <scope>NUCLEOTIDE SEQUENCE [LARGE SCALE GENOMIC DNA]</scope>
    <source>
        <strain evidence="2">CM1030</strain>
        <tissue evidence="2">Blood</tissue>
    </source>
</reference>
<dbReference type="Proteomes" id="UP001529510">
    <property type="component" value="Unassembled WGS sequence"/>
</dbReference>
<evidence type="ECO:0000256" key="1">
    <source>
        <dbReference type="SAM" id="MobiDB-lite"/>
    </source>
</evidence>
<evidence type="ECO:0000313" key="3">
    <source>
        <dbReference type="Proteomes" id="UP001529510"/>
    </source>
</evidence>
<name>A0ABD0PFH9_CIRMR</name>
<dbReference type="AlphaFoldDB" id="A0ABD0PFH9"/>
<evidence type="ECO:0000313" key="2">
    <source>
        <dbReference type="EMBL" id="KAL0172800.1"/>
    </source>
</evidence>
<keyword evidence="3" id="KW-1185">Reference proteome</keyword>